<evidence type="ECO:0000313" key="14">
    <source>
        <dbReference type="EMBL" id="GAA5414448.1"/>
    </source>
</evidence>
<dbReference type="NCBIfam" id="TIGR00344">
    <property type="entry name" value="alaS"/>
    <property type="match status" value="1"/>
</dbReference>
<dbReference type="InterPro" id="IPR018163">
    <property type="entry name" value="Thr/Ala-tRNA-synth_IIc_edit"/>
</dbReference>
<feature type="binding site" evidence="11">
    <location>
        <position position="566"/>
    </location>
    <ligand>
        <name>Zn(2+)</name>
        <dbReference type="ChEBI" id="CHEBI:29105"/>
    </ligand>
</feature>
<evidence type="ECO:0000256" key="11">
    <source>
        <dbReference type="HAMAP-Rule" id="MF_00036"/>
    </source>
</evidence>
<evidence type="ECO:0000256" key="1">
    <source>
        <dbReference type="ARBA" id="ARBA00008226"/>
    </source>
</evidence>
<evidence type="ECO:0000313" key="15">
    <source>
        <dbReference type="Proteomes" id="UP001449582"/>
    </source>
</evidence>
<evidence type="ECO:0000256" key="6">
    <source>
        <dbReference type="ARBA" id="ARBA00022884"/>
    </source>
</evidence>
<protein>
    <recommendedName>
        <fullName evidence="11">Alanine--tRNA ligase</fullName>
        <ecNumber evidence="11">6.1.1.7</ecNumber>
    </recommendedName>
    <alternativeName>
        <fullName evidence="11">Alanyl-tRNA synthetase</fullName>
        <shortName evidence="11">AlaRS</shortName>
    </alternativeName>
</protein>
<comment type="catalytic activity">
    <reaction evidence="10 11">
        <text>tRNA(Ala) + L-alanine + ATP = L-alanyl-tRNA(Ala) + AMP + diphosphate</text>
        <dbReference type="Rhea" id="RHEA:12540"/>
        <dbReference type="Rhea" id="RHEA-COMP:9657"/>
        <dbReference type="Rhea" id="RHEA-COMP:9923"/>
        <dbReference type="ChEBI" id="CHEBI:30616"/>
        <dbReference type="ChEBI" id="CHEBI:33019"/>
        <dbReference type="ChEBI" id="CHEBI:57972"/>
        <dbReference type="ChEBI" id="CHEBI:78442"/>
        <dbReference type="ChEBI" id="CHEBI:78497"/>
        <dbReference type="ChEBI" id="CHEBI:456215"/>
        <dbReference type="EC" id="6.1.1.7"/>
    </reaction>
</comment>
<accession>A0ABP9UBA8</accession>
<feature type="binding site" evidence="11">
    <location>
        <position position="562"/>
    </location>
    <ligand>
        <name>Zn(2+)</name>
        <dbReference type="ChEBI" id="CHEBI:29105"/>
    </ligand>
</feature>
<evidence type="ECO:0000256" key="10">
    <source>
        <dbReference type="ARBA" id="ARBA00048300"/>
    </source>
</evidence>
<dbReference type="Gene3D" id="3.30.54.20">
    <property type="match status" value="1"/>
</dbReference>
<keyword evidence="7 11" id="KW-0648">Protein biosynthesis</keyword>
<evidence type="ECO:0000256" key="9">
    <source>
        <dbReference type="ARBA" id="ARBA00024779"/>
    </source>
</evidence>
<evidence type="ECO:0000256" key="5">
    <source>
        <dbReference type="ARBA" id="ARBA00022840"/>
    </source>
</evidence>
<dbReference type="SUPFAM" id="SSF50447">
    <property type="entry name" value="Translation proteins"/>
    <property type="match status" value="1"/>
</dbReference>
<reference evidence="14" key="1">
    <citation type="submission" date="2024-02" db="EMBL/GenBank/DDBJ databases">
        <title>Draft genome sequence of new strains in genus Ureaplasma.</title>
        <authorList>
            <person name="Nakajima Y."/>
            <person name="Segawa T."/>
        </authorList>
    </citation>
    <scope>NUCLEOTIDE SEQUENCE [LARGE SCALE GENOMIC DNA]</scope>
    <source>
        <strain evidence="14">OM1</strain>
    </source>
</reference>
<feature type="binding site" evidence="11">
    <location>
        <position position="671"/>
    </location>
    <ligand>
        <name>Zn(2+)</name>
        <dbReference type="ChEBI" id="CHEBI:29105"/>
    </ligand>
</feature>
<keyword evidence="4 11" id="KW-0547">Nucleotide-binding</keyword>
<name>A0ABP9UBA8_9BACT</name>
<dbReference type="SMART" id="SM00863">
    <property type="entry name" value="tRNA_SAD"/>
    <property type="match status" value="1"/>
</dbReference>
<dbReference type="InterPro" id="IPR045864">
    <property type="entry name" value="aa-tRNA-synth_II/BPL/LPL"/>
</dbReference>
<dbReference type="HAMAP" id="MF_00036_B">
    <property type="entry name" value="Ala_tRNA_synth_B"/>
    <property type="match status" value="1"/>
</dbReference>
<dbReference type="Pfam" id="PF02272">
    <property type="entry name" value="DHHA1"/>
    <property type="match status" value="1"/>
</dbReference>
<dbReference type="InterPro" id="IPR003156">
    <property type="entry name" value="DHHA1_dom"/>
</dbReference>
<comment type="subcellular location">
    <subcellularLocation>
        <location evidence="11">Cytoplasm</location>
    </subcellularLocation>
</comment>
<evidence type="ECO:0000256" key="8">
    <source>
        <dbReference type="ARBA" id="ARBA00023146"/>
    </source>
</evidence>
<dbReference type="Gene3D" id="3.30.930.10">
    <property type="entry name" value="Bira Bifunctional Protein, Domain 2"/>
    <property type="match status" value="1"/>
</dbReference>
<keyword evidence="6 11" id="KW-0694">RNA-binding</keyword>
<feature type="binding site" evidence="11">
    <location>
        <position position="667"/>
    </location>
    <ligand>
        <name>Zn(2+)</name>
        <dbReference type="ChEBI" id="CHEBI:29105"/>
    </ligand>
</feature>
<organism evidence="14 15">
    <name type="scientific">Ureaplasma ceti</name>
    <dbReference type="NCBI Taxonomy" id="3119530"/>
    <lineage>
        <taxon>Bacteria</taxon>
        <taxon>Bacillati</taxon>
        <taxon>Mycoplasmatota</taxon>
        <taxon>Mycoplasmoidales</taxon>
        <taxon>Mycoplasmoidaceae</taxon>
        <taxon>Ureaplasma</taxon>
    </lineage>
</organism>
<keyword evidence="11" id="KW-0963">Cytoplasm</keyword>
<dbReference type="Pfam" id="PF07973">
    <property type="entry name" value="tRNA_SAD"/>
    <property type="match status" value="1"/>
</dbReference>
<dbReference type="PROSITE" id="PS50860">
    <property type="entry name" value="AA_TRNA_LIGASE_II_ALA"/>
    <property type="match status" value="1"/>
</dbReference>
<dbReference type="Gene3D" id="3.10.310.40">
    <property type="match status" value="1"/>
</dbReference>
<evidence type="ECO:0000256" key="2">
    <source>
        <dbReference type="ARBA" id="ARBA00022555"/>
    </source>
</evidence>
<dbReference type="InterPro" id="IPR018165">
    <property type="entry name" value="Ala-tRNA-synth_IIc_core"/>
</dbReference>
<feature type="coiled-coil region" evidence="12">
    <location>
        <begin position="776"/>
        <end position="823"/>
    </location>
</feature>
<dbReference type="CDD" id="cd00673">
    <property type="entry name" value="AlaRS_core"/>
    <property type="match status" value="1"/>
</dbReference>
<keyword evidence="8 11" id="KW-0030">Aminoacyl-tRNA synthetase</keyword>
<dbReference type="GO" id="GO:0016874">
    <property type="term" value="F:ligase activity"/>
    <property type="evidence" value="ECO:0007669"/>
    <property type="project" value="UniProtKB-KW"/>
</dbReference>
<dbReference type="SUPFAM" id="SSF55681">
    <property type="entry name" value="Class II aaRS and biotin synthetases"/>
    <property type="match status" value="1"/>
</dbReference>
<dbReference type="SUPFAM" id="SSF55186">
    <property type="entry name" value="ThrRS/AlaRS common domain"/>
    <property type="match status" value="1"/>
</dbReference>
<evidence type="ECO:0000259" key="13">
    <source>
        <dbReference type="PROSITE" id="PS50860"/>
    </source>
</evidence>
<comment type="caution">
    <text evidence="14">The sequence shown here is derived from an EMBL/GenBank/DDBJ whole genome shotgun (WGS) entry which is preliminary data.</text>
</comment>
<dbReference type="InterPro" id="IPR050058">
    <property type="entry name" value="Ala-tRNA_ligase"/>
</dbReference>
<proteinExistence type="inferred from homology"/>
<comment type="domain">
    <text evidence="11">Consists of three domains; the N-terminal catalytic domain, the editing domain and the C-terminal C-Ala domain. The editing domain removes incorrectly charged amino acids, while the C-Ala domain, along with tRNA(Ala), serves as a bridge to cooperatively bring together the editing and aminoacylation centers thus stimulating deacylation of misacylated tRNAs.</text>
</comment>
<dbReference type="InterPro" id="IPR018162">
    <property type="entry name" value="Ala-tRNA-ligase_IIc_anticod-bd"/>
</dbReference>
<sequence length="904" mass="103304">MKKMSSNEIRQSWIEFFQSKQHKWVAPVSLIPHNDPSLLWINSGVATLKDYFSGKKNPPANRLVNSQKALRTNDFFNVGVTSRHHTLFEMLGNFSIGDYFKLEAIEFAFELLMKKWEIELDRLWFTVFEDDTDTINKWLELGVPNERILRCGRDRNFWDVGNGPCGPCTEIHYDRGEIYDPEHLGEKLILEDIENDRYVEIWNIVFSQFNNDGNNNYQELARKNIDTGAGLERIASISQEVPTNFDTDLFQPIIKTIEKFTDRKYSTEAYFTKDPEFTKNNFAYRVISDHLRASTFAIADGAIPSNKDRGYVLRRLIRRALVFANNLGITNDAWLEEAVNSVIQVMQPYYSYLLEEQNKIITVIKKEANLFKKTLDQGLKLFEESITDNAVDNEIVFQLVTTYGFPIELIKEIASEKNIAVDLEAFEKKFKEHQLISNANKDKKAMEQQNTALLALDVPSEFLYDTFEMNAKVVKLFDEEFNEVDHLFGDGYAVFDKTPFYATSGGQIHDTGLINDKYFVFDVIKAPNFQHIHAVKEADLTVGETVKLAINADDRIRVTRHHSVEHLVQSSLKNNIDKNIKQEGAFKSPDKVTFDFQHHQKLIEEQLQAVEDWVNAVIQAQIPVEVLNMTLDEAEKSGATAYFGEVYKKIKGLLRVIKMGDKSMELCGGTHVKNTGDIQTFKIVNYYAKGSGSWRLEGMASLSNVENFVAEQTNLIKSEIEKFINEFKANGYSTVELEALAQELLVKLESAKVRHYVTLFNEFKDQVAELKNKLFVEKTKAEVQVLKARFNAIEATRKILVIKEDENFDNSSLTNALDELKNEQPNNIYGYLIVSGSKLQYMMAMNEKTAKEQGINLNTFGKELNTLVVGKGGGKPAFVRGGGNEVHQLPNVLEYLETQGFKHA</sequence>
<keyword evidence="12" id="KW-0175">Coiled coil</keyword>
<dbReference type="Proteomes" id="UP001449582">
    <property type="component" value="Unassembled WGS sequence"/>
</dbReference>
<dbReference type="InterPro" id="IPR002318">
    <property type="entry name" value="Ala-tRNA-lgiase_IIc"/>
</dbReference>
<keyword evidence="3 11" id="KW-0436">Ligase</keyword>
<keyword evidence="11" id="KW-0862">Zinc</keyword>
<dbReference type="Pfam" id="PF01411">
    <property type="entry name" value="tRNA-synt_2c"/>
    <property type="match status" value="1"/>
</dbReference>
<dbReference type="EC" id="6.1.1.7" evidence="11"/>
<feature type="domain" description="Alanyl-transfer RNA synthetases family profile" evidence="13">
    <location>
        <begin position="4"/>
        <end position="710"/>
    </location>
</feature>
<gene>
    <name evidence="11 14" type="primary">alaS</name>
    <name evidence="14" type="ORF">UREOM_1590</name>
</gene>
<keyword evidence="2 11" id="KW-0820">tRNA-binding</keyword>
<dbReference type="Gene3D" id="3.30.980.10">
    <property type="entry name" value="Threonyl-trna Synthetase, Chain A, domain 2"/>
    <property type="match status" value="1"/>
</dbReference>
<dbReference type="EMBL" id="BAABQM010000001">
    <property type="protein sequence ID" value="GAA5414448.1"/>
    <property type="molecule type" value="Genomic_DNA"/>
</dbReference>
<dbReference type="PRINTS" id="PR00980">
    <property type="entry name" value="TRNASYNTHALA"/>
</dbReference>
<dbReference type="PANTHER" id="PTHR11777">
    <property type="entry name" value="ALANYL-TRNA SYNTHETASE"/>
    <property type="match status" value="1"/>
</dbReference>
<evidence type="ECO:0000256" key="12">
    <source>
        <dbReference type="SAM" id="Coils"/>
    </source>
</evidence>
<dbReference type="InterPro" id="IPR018164">
    <property type="entry name" value="Ala-tRNA-synth_IIc_N"/>
</dbReference>
<evidence type="ECO:0000256" key="7">
    <source>
        <dbReference type="ARBA" id="ARBA00022917"/>
    </source>
</evidence>
<dbReference type="InterPro" id="IPR023033">
    <property type="entry name" value="Ala_tRNA_ligase_euk/bac"/>
</dbReference>
<keyword evidence="11" id="KW-0479">Metal-binding</keyword>
<comment type="similarity">
    <text evidence="1 11">Belongs to the class-II aminoacyl-tRNA synthetase family.</text>
</comment>
<dbReference type="InterPro" id="IPR009000">
    <property type="entry name" value="Transl_B-barrel_sf"/>
</dbReference>
<dbReference type="RefSeq" id="WP_353289614.1">
    <property type="nucleotide sequence ID" value="NZ_BAABQM010000001.1"/>
</dbReference>
<dbReference type="PANTHER" id="PTHR11777:SF9">
    <property type="entry name" value="ALANINE--TRNA LIGASE, CYTOPLASMIC"/>
    <property type="match status" value="1"/>
</dbReference>
<evidence type="ECO:0000256" key="4">
    <source>
        <dbReference type="ARBA" id="ARBA00022741"/>
    </source>
</evidence>
<evidence type="ECO:0000256" key="3">
    <source>
        <dbReference type="ARBA" id="ARBA00022598"/>
    </source>
</evidence>
<comment type="function">
    <text evidence="9 11">Catalyzes the attachment of alanine to tRNA(Ala) in a two-step reaction: alanine is first activated by ATP to form Ala-AMP and then transferred to the acceptor end of tRNA(Ala). Also edits incorrectly charged Ser-tRNA(Ala) and Gly-tRNA(Ala) via its editing domain.</text>
</comment>
<keyword evidence="15" id="KW-1185">Reference proteome</keyword>
<dbReference type="SUPFAM" id="SSF101353">
    <property type="entry name" value="Putative anticodon-binding domain of alanyl-tRNA synthetase (AlaRS)"/>
    <property type="match status" value="1"/>
</dbReference>
<comment type="cofactor">
    <cofactor evidence="11">
        <name>Zn(2+)</name>
        <dbReference type="ChEBI" id="CHEBI:29105"/>
    </cofactor>
    <text evidence="11">Binds 1 zinc ion per subunit.</text>
</comment>
<dbReference type="Gene3D" id="2.40.30.130">
    <property type="match status" value="1"/>
</dbReference>
<dbReference type="InterPro" id="IPR012947">
    <property type="entry name" value="tRNA_SAD"/>
</dbReference>
<keyword evidence="5 11" id="KW-0067">ATP-binding</keyword>